<proteinExistence type="predicted"/>
<dbReference type="AlphaFoldDB" id="A0A937FT57"/>
<dbReference type="EMBL" id="JAEUGD010000003">
    <property type="protein sequence ID" value="MBL6444954.1"/>
    <property type="molecule type" value="Genomic_DNA"/>
</dbReference>
<evidence type="ECO:0000313" key="3">
    <source>
        <dbReference type="Proteomes" id="UP000614216"/>
    </source>
</evidence>
<keyword evidence="3" id="KW-1185">Reference proteome</keyword>
<evidence type="ECO:0000313" key="2">
    <source>
        <dbReference type="EMBL" id="MBL6444954.1"/>
    </source>
</evidence>
<name>A0A937FT57_9BACT</name>
<comment type="caution">
    <text evidence="2">The sequence shown here is derived from an EMBL/GenBank/DDBJ whole genome shotgun (WGS) entry which is preliminary data.</text>
</comment>
<evidence type="ECO:0000256" key="1">
    <source>
        <dbReference type="SAM" id="Phobius"/>
    </source>
</evidence>
<accession>A0A937FT57</accession>
<keyword evidence="1" id="KW-0812">Transmembrane</keyword>
<organism evidence="2 3">
    <name type="scientific">Fulvivirga marina</name>
    <dbReference type="NCBI Taxonomy" id="2494733"/>
    <lineage>
        <taxon>Bacteria</taxon>
        <taxon>Pseudomonadati</taxon>
        <taxon>Bacteroidota</taxon>
        <taxon>Cytophagia</taxon>
        <taxon>Cytophagales</taxon>
        <taxon>Fulvivirgaceae</taxon>
        <taxon>Fulvivirga</taxon>
    </lineage>
</organism>
<sequence length="126" mass="14381">MNLQTRCSSCGKFIYFKERAVDRFALARKLGVKVELNCDYCNKTHAYPVNNINARPAKYLIILRTVIFAVGTPASIFVVIFWAGSLNSVRAFEALACFVIVPYLLYEAIKSHQEQRVNYFNAKQYG</sequence>
<keyword evidence="1" id="KW-1133">Transmembrane helix</keyword>
<feature type="transmembrane region" description="Helical" evidence="1">
    <location>
        <begin position="89"/>
        <end position="106"/>
    </location>
</feature>
<keyword evidence="1" id="KW-0472">Membrane</keyword>
<dbReference type="RefSeq" id="WP_202854499.1">
    <property type="nucleotide sequence ID" value="NZ_JAEUGD010000003.1"/>
</dbReference>
<evidence type="ECO:0008006" key="4">
    <source>
        <dbReference type="Google" id="ProtNLM"/>
    </source>
</evidence>
<dbReference type="Proteomes" id="UP000614216">
    <property type="component" value="Unassembled WGS sequence"/>
</dbReference>
<reference evidence="2" key="1">
    <citation type="submission" date="2021-01" db="EMBL/GenBank/DDBJ databases">
        <title>Fulvivirga kasyanovii gen. nov., sp nov., a novel member of the phylum Bacteroidetes isolated from seawater in a mussel farm.</title>
        <authorList>
            <person name="Zhao L.-H."/>
            <person name="Wang Z.-J."/>
        </authorList>
    </citation>
    <scope>NUCLEOTIDE SEQUENCE</scope>
    <source>
        <strain evidence="2">29W222</strain>
    </source>
</reference>
<protein>
    <recommendedName>
        <fullName evidence="4">Cxxc_20_cxxc protein</fullName>
    </recommendedName>
</protein>
<gene>
    <name evidence="2" type="ORF">JMN32_01445</name>
</gene>
<feature type="transmembrane region" description="Helical" evidence="1">
    <location>
        <begin position="61"/>
        <end position="83"/>
    </location>
</feature>